<comment type="subcellular location">
    <subcellularLocation>
        <location evidence="1">Endomembrane system</location>
        <topology evidence="1">Peripheral membrane protein</topology>
    </subcellularLocation>
</comment>
<proteinExistence type="inferred from homology"/>
<dbReference type="Proteomes" id="UP000274429">
    <property type="component" value="Unassembled WGS sequence"/>
</dbReference>
<dbReference type="PANTHER" id="PTHR12894">
    <property type="entry name" value="CNH DOMAIN CONTAINING"/>
    <property type="match status" value="1"/>
</dbReference>
<organism evidence="7">
    <name type="scientific">Hydatigena taeniaeformis</name>
    <name type="common">Feline tapeworm</name>
    <name type="synonym">Taenia taeniaeformis</name>
    <dbReference type="NCBI Taxonomy" id="6205"/>
    <lineage>
        <taxon>Eukaryota</taxon>
        <taxon>Metazoa</taxon>
        <taxon>Spiralia</taxon>
        <taxon>Lophotrochozoa</taxon>
        <taxon>Platyhelminthes</taxon>
        <taxon>Cestoda</taxon>
        <taxon>Eucestoda</taxon>
        <taxon>Cyclophyllidea</taxon>
        <taxon>Taeniidae</taxon>
        <taxon>Hydatigera</taxon>
    </lineage>
</organism>
<evidence type="ECO:0000313" key="5">
    <source>
        <dbReference type="EMBL" id="VDM35644.1"/>
    </source>
</evidence>
<feature type="domain" description="Vacuolar sorting protein 39/Transforming growth factor beta receptor-associated" evidence="4">
    <location>
        <begin position="456"/>
        <end position="561"/>
    </location>
</feature>
<dbReference type="GO" id="GO:0016020">
    <property type="term" value="C:membrane"/>
    <property type="evidence" value="ECO:0007669"/>
    <property type="project" value="TreeGrafter"/>
</dbReference>
<dbReference type="GO" id="GO:0005737">
    <property type="term" value="C:cytoplasm"/>
    <property type="evidence" value="ECO:0007669"/>
    <property type="project" value="TreeGrafter"/>
</dbReference>
<dbReference type="InterPro" id="IPR019452">
    <property type="entry name" value="VPS39/TGF_beta_rcpt-assoc_1"/>
</dbReference>
<evidence type="ECO:0000313" key="6">
    <source>
        <dbReference type="Proteomes" id="UP000274429"/>
    </source>
</evidence>
<sequence>MYQPPSQELKNSFSVCDAPNCCKKSLAYTDEVHLPSSVCLPRLNLCLCAKKKVHFFRWAPLKRAFVPPPEADDPSIAFWPSEYSVVEPARSLQFCGLETLMIASRSNYMRLNLVTKEFQRISTSAKVTTTLMSPLPYCMDPITFDEVGSTKTSTDIKSEDPDVAKLNCCDKWVVGASAPFVFASDESFFVLLPDDADVKSTPACTCSDIAQCIQVFPPFLLVGLPKQLEVHSLDPSLLMQTFTIPRIRSMCSNEYGWLYASAAASLYHPDDSQPCLSADSTELPSMSQGSDVWLLLSANRLQFVQKLVTQREFEVALRVSCFAKISGQPQVTTNPIGALFAFYLFDTKRDFESSFQLFYKLKTDPTLVIGLCPGLLVEEESANLRYPSPPVPLADSDRDTVYEPLITFLARWRNCLRRSRPQEMSLEDFLEQSVPCGVIVGCGIEQRRRRCLLQVVDTTLLKCYQVTNVARIAPLLRQENYCLLEEAERILKANNRMKDLVTLYRMRGLHCKALHCLASMVSDDDTDSNAATDGQLNYNSIINYLKCLPGTPFDLVAEFGEDVLIHHPRVWMRIFAEWERQIRRSTFESNKTEYYSLIAYRDKAMRYLERLAPHLLIPFLECIIFSPCICEGGEEEGLDALDVLNDEGDFDSSVFFNKGSSSFSPSRSPLQ</sequence>
<comment type="similarity">
    <text evidence="3">Belongs to the VAM6/VPS39 family.</text>
</comment>
<dbReference type="WBParaSite" id="TTAC_0001068101-mRNA-1">
    <property type="protein sequence ID" value="TTAC_0001068101-mRNA-1"/>
    <property type="gene ID" value="TTAC_0001068101"/>
</dbReference>
<evidence type="ECO:0000313" key="7">
    <source>
        <dbReference type="WBParaSite" id="TTAC_0001068101-mRNA-1"/>
    </source>
</evidence>
<name>A0A0R3XAV4_HYDTA</name>
<dbReference type="PANTHER" id="PTHR12894:SF49">
    <property type="entry name" value="VAM6_VPS39-LIKE PROTEIN"/>
    <property type="match status" value="1"/>
</dbReference>
<dbReference type="STRING" id="6205.A0A0R3XAV4"/>
<gene>
    <name evidence="5" type="ORF">TTAC_LOCUS10664</name>
</gene>
<dbReference type="Pfam" id="PF10366">
    <property type="entry name" value="Vps39_1"/>
    <property type="match status" value="1"/>
</dbReference>
<dbReference type="InterPro" id="IPR032914">
    <property type="entry name" value="Vam6/VPS39/TRAP1"/>
</dbReference>
<keyword evidence="2" id="KW-0472">Membrane</keyword>
<dbReference type="GO" id="GO:0012505">
    <property type="term" value="C:endomembrane system"/>
    <property type="evidence" value="ECO:0007669"/>
    <property type="project" value="UniProtKB-SubCell"/>
</dbReference>
<evidence type="ECO:0000259" key="4">
    <source>
        <dbReference type="Pfam" id="PF10366"/>
    </source>
</evidence>
<evidence type="ECO:0000256" key="2">
    <source>
        <dbReference type="ARBA" id="ARBA00023136"/>
    </source>
</evidence>
<reference evidence="7" key="1">
    <citation type="submission" date="2017-02" db="UniProtKB">
        <authorList>
            <consortium name="WormBaseParasite"/>
        </authorList>
    </citation>
    <scope>IDENTIFICATION</scope>
</reference>
<keyword evidence="6" id="KW-1185">Reference proteome</keyword>
<dbReference type="GO" id="GO:0006914">
    <property type="term" value="P:autophagy"/>
    <property type="evidence" value="ECO:0007669"/>
    <property type="project" value="TreeGrafter"/>
</dbReference>
<dbReference type="GO" id="GO:0034058">
    <property type="term" value="P:endosomal vesicle fusion"/>
    <property type="evidence" value="ECO:0007669"/>
    <property type="project" value="TreeGrafter"/>
</dbReference>
<dbReference type="EMBL" id="UYWX01022014">
    <property type="protein sequence ID" value="VDM35644.1"/>
    <property type="molecule type" value="Genomic_DNA"/>
</dbReference>
<evidence type="ECO:0000256" key="3">
    <source>
        <dbReference type="ARBA" id="ARBA00038201"/>
    </source>
</evidence>
<accession>A0A0R3XAV4</accession>
<dbReference type="AlphaFoldDB" id="A0A0R3XAV4"/>
<reference evidence="5 6" key="2">
    <citation type="submission" date="2018-11" db="EMBL/GenBank/DDBJ databases">
        <authorList>
            <consortium name="Pathogen Informatics"/>
        </authorList>
    </citation>
    <scope>NUCLEOTIDE SEQUENCE [LARGE SCALE GENOMIC DNA]</scope>
</reference>
<protein>
    <submittedName>
        <fullName evidence="7">Vps39_1 domain-containing protein</fullName>
    </submittedName>
</protein>
<dbReference type="OrthoDB" id="5325112at2759"/>
<evidence type="ECO:0000256" key="1">
    <source>
        <dbReference type="ARBA" id="ARBA00004184"/>
    </source>
</evidence>